<dbReference type="AlphaFoldDB" id="A0A4V3AU00"/>
<dbReference type="RefSeq" id="WP_133334143.1">
    <property type="nucleotide sequence ID" value="NZ_JAVGVR010000001.1"/>
</dbReference>
<evidence type="ECO:0000313" key="4">
    <source>
        <dbReference type="Proteomes" id="UP000295132"/>
    </source>
</evidence>
<dbReference type="GO" id="GO:0017057">
    <property type="term" value="F:6-phosphogluconolactonase activity"/>
    <property type="evidence" value="ECO:0007669"/>
    <property type="project" value="TreeGrafter"/>
</dbReference>
<dbReference type="InterPro" id="IPR050282">
    <property type="entry name" value="Cycloisomerase_2"/>
</dbReference>
<dbReference type="InterPro" id="IPR019405">
    <property type="entry name" value="Lactonase_7-beta_prop"/>
</dbReference>
<dbReference type="PANTHER" id="PTHR30344">
    <property type="entry name" value="6-PHOSPHOGLUCONOLACTONASE-RELATED"/>
    <property type="match status" value="1"/>
</dbReference>
<dbReference type="FunFam" id="2.130.10.10:FF:000306">
    <property type="entry name" value="3-carboxymuconate cyclase"/>
    <property type="match status" value="1"/>
</dbReference>
<reference evidence="3 4" key="1">
    <citation type="submission" date="2019-03" db="EMBL/GenBank/DDBJ databases">
        <title>Bacillus niacini sp. nov. a Nicotinate-Metabolizing Mesophile Isolated from Soil.</title>
        <authorList>
            <person name="Zhang G."/>
        </authorList>
    </citation>
    <scope>NUCLEOTIDE SEQUENCE [LARGE SCALE GENOMIC DNA]</scope>
    <source>
        <strain evidence="3 4">WN066</strain>
    </source>
</reference>
<keyword evidence="5" id="KW-1185">Reference proteome</keyword>
<dbReference type="SUPFAM" id="SSF51004">
    <property type="entry name" value="C-terminal (heme d1) domain of cytochrome cd1-nitrite reductase"/>
    <property type="match status" value="1"/>
</dbReference>
<comment type="similarity">
    <text evidence="1">Belongs to the cycloisomerase 2 family.</text>
</comment>
<protein>
    <submittedName>
        <fullName evidence="3">Lactonase family protein</fullName>
        <ecNumber evidence="2">3.1.1.-</ecNumber>
    </submittedName>
</protein>
<dbReference type="GO" id="GO:0005829">
    <property type="term" value="C:cytosol"/>
    <property type="evidence" value="ECO:0007669"/>
    <property type="project" value="TreeGrafter"/>
</dbReference>
<dbReference type="InterPro" id="IPR015943">
    <property type="entry name" value="WD40/YVTN_repeat-like_dom_sf"/>
</dbReference>
<name>A0A4V3AU00_9BACI</name>
<dbReference type="Pfam" id="PF10282">
    <property type="entry name" value="Lactonase"/>
    <property type="match status" value="1"/>
</dbReference>
<keyword evidence="2" id="KW-0378">Hydrolase</keyword>
<reference evidence="2" key="2">
    <citation type="submission" date="2023-08" db="EMBL/GenBank/DDBJ databases">
        <title>Nitrogen cycling bacteria in agricultural field soils.</title>
        <authorList>
            <person name="Jang J."/>
        </authorList>
    </citation>
    <scope>NUCLEOTIDE SEQUENCE</scope>
    <source>
        <strain evidence="2">PS3-36</strain>
    </source>
</reference>
<proteinExistence type="inferred from homology"/>
<dbReference type="PANTHER" id="PTHR30344:SF1">
    <property type="entry name" value="6-PHOSPHOGLUCONOLACTONASE"/>
    <property type="match status" value="1"/>
</dbReference>
<dbReference type="Gene3D" id="2.130.10.10">
    <property type="entry name" value="YVTN repeat-like/Quinoprotein amine dehydrogenase"/>
    <property type="match status" value="1"/>
</dbReference>
<evidence type="ECO:0000313" key="5">
    <source>
        <dbReference type="Proteomes" id="UP001178888"/>
    </source>
</evidence>
<dbReference type="EMBL" id="SMYO01000004">
    <property type="protein sequence ID" value="TDK62426.1"/>
    <property type="molecule type" value="Genomic_DNA"/>
</dbReference>
<evidence type="ECO:0000256" key="1">
    <source>
        <dbReference type="ARBA" id="ARBA00005564"/>
    </source>
</evidence>
<evidence type="ECO:0000313" key="3">
    <source>
        <dbReference type="EMBL" id="TDK62426.1"/>
    </source>
</evidence>
<comment type="caution">
    <text evidence="3">The sequence shown here is derived from an EMBL/GenBank/DDBJ whole genome shotgun (WGS) entry which is preliminary data.</text>
</comment>
<sequence>MISKSEYTGYIGTYTKGDSKGIYTFKLDTENEKITDIKAVAELDNPTYLNISQDNRYLYAVIKKGEEGGVASFSLDSESGELTPMNTQLAPGSSPCHVSMDSKNQYLFSANYHKGTVESYLLDSETGFIQQPASVIQHEGSGPDPRQEKAHTHFAGITPDEKYIVVVELGTDLLLTYEVNIDGELTEVSRLSTPAGNGPRHITFHPNGKFAYVMTEFSSEVIFLTYHAEDGHFIANQFISTLPDDFKENNQGSAIHISADGRFVYAGNRGHNSIAVFSVDETTGELSFVYRVSSEGDWPRDFSIDPTGRYMVGSNQESGNLVLYRRDVETGKLTLIERNIEVPFPVCVKFLHY</sequence>
<accession>A0A4V3AU00</accession>
<organism evidence="3 4">
    <name type="scientific">Bacillus salipaludis</name>
    <dbReference type="NCBI Taxonomy" id="2547811"/>
    <lineage>
        <taxon>Bacteria</taxon>
        <taxon>Bacillati</taxon>
        <taxon>Bacillota</taxon>
        <taxon>Bacilli</taxon>
        <taxon>Bacillales</taxon>
        <taxon>Bacillaceae</taxon>
        <taxon>Bacillus</taxon>
    </lineage>
</organism>
<dbReference type="InterPro" id="IPR011048">
    <property type="entry name" value="Haem_d1_sf"/>
</dbReference>
<gene>
    <name evidence="3" type="ORF">E2K98_10295</name>
    <name evidence="2" type="ORF">RCG21_27935</name>
</gene>
<dbReference type="EC" id="3.1.1.-" evidence="2"/>
<dbReference type="Proteomes" id="UP000295132">
    <property type="component" value="Unassembled WGS sequence"/>
</dbReference>
<evidence type="ECO:0000313" key="2">
    <source>
        <dbReference type="EMBL" id="MDQ6600106.1"/>
    </source>
</evidence>
<dbReference type="Proteomes" id="UP001178888">
    <property type="component" value="Unassembled WGS sequence"/>
</dbReference>
<dbReference type="EMBL" id="JAVGVR010000001">
    <property type="protein sequence ID" value="MDQ6600106.1"/>
    <property type="molecule type" value="Genomic_DNA"/>
</dbReference>